<dbReference type="AlphaFoldDB" id="A0A9N8ESA5"/>
<dbReference type="PANTHER" id="PTHR43213:SF5">
    <property type="entry name" value="BIFUNCTIONAL DTTP_UTP PYROPHOSPHATASE_METHYLTRANSFERASE PROTEIN-RELATED"/>
    <property type="match status" value="1"/>
</dbReference>
<dbReference type="HAMAP" id="MF_00528">
    <property type="entry name" value="Maf"/>
    <property type="match status" value="1"/>
</dbReference>
<dbReference type="EMBL" id="CAICTM010001454">
    <property type="protein sequence ID" value="CAB9523790.1"/>
    <property type="molecule type" value="Genomic_DNA"/>
</dbReference>
<dbReference type="InterPro" id="IPR003697">
    <property type="entry name" value="Maf-like"/>
</dbReference>
<dbReference type="PIRSF" id="PIRSF006305">
    <property type="entry name" value="Maf"/>
    <property type="match status" value="1"/>
</dbReference>
<dbReference type="Gene3D" id="3.90.950.10">
    <property type="match status" value="1"/>
</dbReference>
<evidence type="ECO:0000256" key="1">
    <source>
        <dbReference type="ARBA" id="ARBA00001968"/>
    </source>
</evidence>
<keyword evidence="4" id="KW-1185">Reference proteome</keyword>
<organism evidence="3 4">
    <name type="scientific">Seminavis robusta</name>
    <dbReference type="NCBI Taxonomy" id="568900"/>
    <lineage>
        <taxon>Eukaryota</taxon>
        <taxon>Sar</taxon>
        <taxon>Stramenopiles</taxon>
        <taxon>Ochrophyta</taxon>
        <taxon>Bacillariophyta</taxon>
        <taxon>Bacillariophyceae</taxon>
        <taxon>Bacillariophycidae</taxon>
        <taxon>Naviculales</taxon>
        <taxon>Naviculaceae</taxon>
        <taxon>Seminavis</taxon>
    </lineage>
</organism>
<evidence type="ECO:0000256" key="2">
    <source>
        <dbReference type="ARBA" id="ARBA00022801"/>
    </source>
</evidence>
<dbReference type="CDD" id="cd00555">
    <property type="entry name" value="Maf"/>
    <property type="match status" value="1"/>
</dbReference>
<proteinExistence type="inferred from homology"/>
<keyword evidence="2" id="KW-0378">Hydrolase</keyword>
<dbReference type="Pfam" id="PF02545">
    <property type="entry name" value="Maf"/>
    <property type="match status" value="1"/>
</dbReference>
<dbReference type="OrthoDB" id="10267058at2759"/>
<dbReference type="GO" id="GO:0047429">
    <property type="term" value="F:nucleoside triphosphate diphosphatase activity"/>
    <property type="evidence" value="ECO:0007669"/>
    <property type="project" value="InterPro"/>
</dbReference>
<name>A0A9N8ESA5_9STRA</name>
<dbReference type="SUPFAM" id="SSF52972">
    <property type="entry name" value="ITPase-like"/>
    <property type="match status" value="1"/>
</dbReference>
<dbReference type="Proteomes" id="UP001153069">
    <property type="component" value="Unassembled WGS sequence"/>
</dbReference>
<comment type="cofactor">
    <cofactor evidence="1">
        <name>a divalent metal cation</name>
        <dbReference type="ChEBI" id="CHEBI:60240"/>
    </cofactor>
</comment>
<accession>A0A9N8ESA5</accession>
<evidence type="ECO:0000313" key="3">
    <source>
        <dbReference type="EMBL" id="CAB9523790.1"/>
    </source>
</evidence>
<dbReference type="NCBIfam" id="TIGR00172">
    <property type="entry name" value="maf"/>
    <property type="match status" value="1"/>
</dbReference>
<sequence>MSTADTTIDTGSSDTTQEELPLVLSLSRHLGSTSSSSDVHLILASQSPRRKEILDMMGLQGKFTPTPSPLDESALQKQLASLPPVEYTRRLAEEKAKALAMDMTGGRIPKPTLVLGSDTIVDLEGTILEKPTDAASAKVMLQALSGQRHNVHTGVALYLVQNQEEPKLVASITDTAGVLFAHLREHDIDAYIQTGEPMDKAGSYGIQGIGGQFVANVSGDFFTVMGLPMHKTSQMLAKAIKDVLQ</sequence>
<evidence type="ECO:0000313" key="4">
    <source>
        <dbReference type="Proteomes" id="UP001153069"/>
    </source>
</evidence>
<reference evidence="3" key="1">
    <citation type="submission" date="2020-06" db="EMBL/GenBank/DDBJ databases">
        <authorList>
            <consortium name="Plant Systems Biology data submission"/>
        </authorList>
    </citation>
    <scope>NUCLEOTIDE SEQUENCE</scope>
    <source>
        <strain evidence="3">D6</strain>
    </source>
</reference>
<comment type="caution">
    <text evidence="3">The sequence shown here is derived from an EMBL/GenBank/DDBJ whole genome shotgun (WGS) entry which is preliminary data.</text>
</comment>
<protein>
    <submittedName>
        <fullName evidence="3">Maf-like protein</fullName>
    </submittedName>
</protein>
<dbReference type="PANTHER" id="PTHR43213">
    <property type="entry name" value="BIFUNCTIONAL DTTP/UTP PYROPHOSPHATASE/METHYLTRANSFERASE PROTEIN-RELATED"/>
    <property type="match status" value="1"/>
</dbReference>
<gene>
    <name evidence="3" type="ORF">SEMRO_1456_G274250.1</name>
</gene>
<dbReference type="InterPro" id="IPR029001">
    <property type="entry name" value="ITPase-like_fam"/>
</dbReference>